<evidence type="ECO:0000313" key="13">
    <source>
        <dbReference type="Proteomes" id="UP000324853"/>
    </source>
</evidence>
<dbReference type="InterPro" id="IPR014016">
    <property type="entry name" value="UvrD-like_ATP-bd"/>
</dbReference>
<feature type="domain" description="UvrD-like helicase ATP-binding" evidence="10">
    <location>
        <begin position="4"/>
        <end position="467"/>
    </location>
</feature>
<dbReference type="GO" id="GO:0016787">
    <property type="term" value="F:hydrolase activity"/>
    <property type="evidence" value="ECO:0007669"/>
    <property type="project" value="UniProtKB-UniRule"/>
</dbReference>
<dbReference type="Proteomes" id="UP000324853">
    <property type="component" value="Unassembled WGS sequence"/>
</dbReference>
<keyword evidence="4 9" id="KW-0067">ATP-binding</keyword>
<feature type="binding site" evidence="9">
    <location>
        <begin position="25"/>
        <end position="32"/>
    </location>
    <ligand>
        <name>ATP</name>
        <dbReference type="ChEBI" id="CHEBI:30616"/>
    </ligand>
</feature>
<evidence type="ECO:0000256" key="1">
    <source>
        <dbReference type="ARBA" id="ARBA00022741"/>
    </source>
</evidence>
<proteinExistence type="predicted"/>
<dbReference type="PROSITE" id="PS51198">
    <property type="entry name" value="UVRD_HELICASE_ATP_BIND"/>
    <property type="match status" value="1"/>
</dbReference>
<dbReference type="Pfam" id="PF12705">
    <property type="entry name" value="PDDEXK_1"/>
    <property type="match status" value="1"/>
</dbReference>
<evidence type="ECO:0000256" key="9">
    <source>
        <dbReference type="PROSITE-ProRule" id="PRU00560"/>
    </source>
</evidence>
<evidence type="ECO:0000256" key="6">
    <source>
        <dbReference type="ARBA" id="ARBA00034617"/>
    </source>
</evidence>
<gene>
    <name evidence="12" type="ORF">FXB38_19670</name>
</gene>
<dbReference type="PROSITE" id="PS51217">
    <property type="entry name" value="UVRD_HELICASE_CTER"/>
    <property type="match status" value="1"/>
</dbReference>
<dbReference type="InterPro" id="IPR038726">
    <property type="entry name" value="PDDEXK_AddAB-type"/>
</dbReference>
<dbReference type="RefSeq" id="WP_148752642.1">
    <property type="nucleotide sequence ID" value="NZ_VSSR01000030.1"/>
</dbReference>
<keyword evidence="5" id="KW-0413">Isomerase</keyword>
<evidence type="ECO:0000256" key="5">
    <source>
        <dbReference type="ARBA" id="ARBA00023235"/>
    </source>
</evidence>
<comment type="catalytic activity">
    <reaction evidence="6">
        <text>Couples ATP hydrolysis with the unwinding of duplex DNA by translocating in the 3'-5' direction.</text>
        <dbReference type="EC" id="5.6.2.4"/>
    </reaction>
</comment>
<keyword evidence="13" id="KW-1185">Reference proteome</keyword>
<dbReference type="InterPro" id="IPR000212">
    <property type="entry name" value="DNA_helicase_UvrD/REP"/>
</dbReference>
<dbReference type="EMBL" id="VSSR01000030">
    <property type="protein sequence ID" value="TYL83145.1"/>
    <property type="molecule type" value="Genomic_DNA"/>
</dbReference>
<keyword evidence="2 9" id="KW-0378">Hydrolase</keyword>
<dbReference type="Gene3D" id="3.40.50.300">
    <property type="entry name" value="P-loop containing nucleotide triphosphate hydrolases"/>
    <property type="match status" value="3"/>
</dbReference>
<dbReference type="GO" id="GO:0043138">
    <property type="term" value="F:3'-5' DNA helicase activity"/>
    <property type="evidence" value="ECO:0007669"/>
    <property type="project" value="UniProtKB-EC"/>
</dbReference>
<comment type="catalytic activity">
    <reaction evidence="8">
        <text>ATP + H2O = ADP + phosphate + H(+)</text>
        <dbReference type="Rhea" id="RHEA:13065"/>
        <dbReference type="ChEBI" id="CHEBI:15377"/>
        <dbReference type="ChEBI" id="CHEBI:15378"/>
        <dbReference type="ChEBI" id="CHEBI:30616"/>
        <dbReference type="ChEBI" id="CHEBI:43474"/>
        <dbReference type="ChEBI" id="CHEBI:456216"/>
        <dbReference type="EC" id="5.6.2.4"/>
    </reaction>
</comment>
<dbReference type="InterPro" id="IPR014017">
    <property type="entry name" value="DNA_helicase_UvrD-like_C"/>
</dbReference>
<comment type="caution">
    <text evidence="12">The sequence shown here is derived from an EMBL/GenBank/DDBJ whole genome shotgun (WGS) entry which is preliminary data.</text>
</comment>
<evidence type="ECO:0000259" key="11">
    <source>
        <dbReference type="PROSITE" id="PS51217"/>
    </source>
</evidence>
<protein>
    <recommendedName>
        <fullName evidence="7">DNA 3'-5' helicase</fullName>
        <ecNumber evidence="7">5.6.2.4</ecNumber>
    </recommendedName>
</protein>
<dbReference type="GO" id="GO:0009338">
    <property type="term" value="C:exodeoxyribonuclease V complex"/>
    <property type="evidence" value="ECO:0007669"/>
    <property type="project" value="TreeGrafter"/>
</dbReference>
<evidence type="ECO:0000256" key="8">
    <source>
        <dbReference type="ARBA" id="ARBA00048988"/>
    </source>
</evidence>
<keyword evidence="1 9" id="KW-0547">Nucleotide-binding</keyword>
<dbReference type="EC" id="5.6.2.4" evidence="7"/>
<dbReference type="AlphaFoldDB" id="A0A5S4WLV7"/>
<dbReference type="GO" id="GO:0000725">
    <property type="term" value="P:recombinational repair"/>
    <property type="evidence" value="ECO:0007669"/>
    <property type="project" value="TreeGrafter"/>
</dbReference>
<dbReference type="InterPro" id="IPR027417">
    <property type="entry name" value="P-loop_NTPase"/>
</dbReference>
<reference evidence="12 13" key="1">
    <citation type="submission" date="2019-08" db="EMBL/GenBank/DDBJ databases">
        <title>Bradyrhizobium hipponensis sp. nov., a rhizobium isolated from a Lupinus angustifolius root nodule in Tunisia.</title>
        <authorList>
            <person name="Off K."/>
            <person name="Rejili M."/>
            <person name="Mars M."/>
            <person name="Brachmann A."/>
            <person name="Marin M."/>
        </authorList>
    </citation>
    <scope>NUCLEOTIDE SEQUENCE [LARGE SCALE GENOMIC DNA]</scope>
    <source>
        <strain evidence="12 13">CTAW11</strain>
    </source>
</reference>
<evidence type="ECO:0000256" key="7">
    <source>
        <dbReference type="ARBA" id="ARBA00034808"/>
    </source>
</evidence>
<dbReference type="PANTHER" id="PTHR11070">
    <property type="entry name" value="UVRD / RECB / PCRA DNA HELICASE FAMILY MEMBER"/>
    <property type="match status" value="1"/>
</dbReference>
<feature type="domain" description="UvrD-like helicase C-terminal" evidence="11">
    <location>
        <begin position="468"/>
        <end position="775"/>
    </location>
</feature>
<sequence>MNALADSADRRRALTVLDQTLLVEAAAGTGKTSLLAGRVTMLLASGVAPRNIAAITFTELAAGELRVRVERFVNELLNGNVPDDLTLAVDKTLTAPERAALIAARARLDELTATTIHGFCHKLLRSYAIEAGVDPGAEVLDAVQTEFAFTTVFERWLRRRLGEKADPTDPVVVMARRDPREAVDTLKKLGKFRRDFRTAKPLPRDLAEHADLEFVESVQEFRRWIDGTRAPDRALEDVADLERLAAFFAGAFDPAPSFERLWELAHPPRVNAMAWRSNDLRPYRRLGAWKYVAGKDEGTRLAEQAASHYDRCAAEFRVLLGGIATALVATFSGALDELLEDFEAFKRNAAVLDFDDLLLATRALVRGHETVRQAASSRYTRILVDEFQDTDPVQAEILFLIASAPGAAPAWQARELIPGNLFTVGDPKQAIYRFRGADVATYMEARNAVERQFPGNILRITTSFRSRGEILDHVNRCFRDPLGRQAPGYVPLVSSLGPAEHGLPCVMKATIRIGEKSRAAFIRDEEARAVADICAQLIGNIRVRRSGGETSSIVPGDIALLAPVGTELWRYERALEERGLPLVSQAGRNLFRRQEAQDFVALIRALADPGDTLALGALLRGPLVGLTNHELLDITRALAPDGTIDGPSAPRLTLQTLPEQINHLLARETLIVLRDLRRRVRRTTPFLLLSEAIDRLRVRATLAARGSDQAARALANLDLLMERARRYGVRGLKQLAQDIDADWEGGPLGPEPYDEARLDADREAIEIITVHSAKGLEWPIVIPINMGSELRRREPFIHRRQDDTLHWVLGDVVPPAIADAISFDDQDSAEEHERLLYVACTRAIEMLILPTLSVPRANSWAHLLDLGQDGIPEWDAARFSRRPPVRVAAEENHQSEEVFAAEQAAIADASRPIRWVRPSDGDADRLVEVARIDEAADADPAGLVTVMGSAIRGAVLHKLIEEVLTGEIEEAAAVLEARAGVLLAHLSPPEAGALPAPAEMAMTVLRALSLPGVAEHRATLVPEMALYSSRDAGGILVAGRADAVAVAVGRAVVAFDWKSDVAPTTADRQTYAGQLLQYLEAVGAPRGAVVYLTLGELDWIER</sequence>
<keyword evidence="3 9" id="KW-0347">Helicase</keyword>
<dbReference type="Pfam" id="PF13361">
    <property type="entry name" value="UvrD_C"/>
    <property type="match status" value="1"/>
</dbReference>
<organism evidence="12 13">
    <name type="scientific">Bradyrhizobium cytisi</name>
    <dbReference type="NCBI Taxonomy" id="515489"/>
    <lineage>
        <taxon>Bacteria</taxon>
        <taxon>Pseudomonadati</taxon>
        <taxon>Pseudomonadota</taxon>
        <taxon>Alphaproteobacteria</taxon>
        <taxon>Hyphomicrobiales</taxon>
        <taxon>Nitrobacteraceae</taxon>
        <taxon>Bradyrhizobium</taxon>
    </lineage>
</organism>
<dbReference type="Pfam" id="PF00580">
    <property type="entry name" value="UvrD-helicase"/>
    <property type="match status" value="1"/>
</dbReference>
<dbReference type="GO" id="GO:0005524">
    <property type="term" value="F:ATP binding"/>
    <property type="evidence" value="ECO:0007669"/>
    <property type="project" value="UniProtKB-UniRule"/>
</dbReference>
<dbReference type="GO" id="GO:0005829">
    <property type="term" value="C:cytosol"/>
    <property type="evidence" value="ECO:0007669"/>
    <property type="project" value="TreeGrafter"/>
</dbReference>
<evidence type="ECO:0000256" key="4">
    <source>
        <dbReference type="ARBA" id="ARBA00022840"/>
    </source>
</evidence>
<dbReference type="Gene3D" id="1.10.486.10">
    <property type="entry name" value="PCRA, domain 4"/>
    <property type="match status" value="1"/>
</dbReference>
<dbReference type="OrthoDB" id="9810135at2"/>
<dbReference type="GO" id="GO:0003677">
    <property type="term" value="F:DNA binding"/>
    <property type="evidence" value="ECO:0007669"/>
    <property type="project" value="InterPro"/>
</dbReference>
<evidence type="ECO:0000259" key="10">
    <source>
        <dbReference type="PROSITE" id="PS51198"/>
    </source>
</evidence>
<accession>A0A5S4WLV7</accession>
<evidence type="ECO:0000313" key="12">
    <source>
        <dbReference type="EMBL" id="TYL83145.1"/>
    </source>
</evidence>
<dbReference type="SUPFAM" id="SSF52540">
    <property type="entry name" value="P-loop containing nucleoside triphosphate hydrolases"/>
    <property type="match status" value="1"/>
</dbReference>
<dbReference type="PANTHER" id="PTHR11070:SF23">
    <property type="entry name" value="RECBCD ENZYME SUBUNIT RECB"/>
    <property type="match status" value="1"/>
</dbReference>
<name>A0A5S4WLV7_9BRAD</name>
<evidence type="ECO:0000256" key="3">
    <source>
        <dbReference type="ARBA" id="ARBA00022806"/>
    </source>
</evidence>
<evidence type="ECO:0000256" key="2">
    <source>
        <dbReference type="ARBA" id="ARBA00022801"/>
    </source>
</evidence>